<accession>A0A917WDW7</accession>
<keyword evidence="4" id="KW-1185">Reference proteome</keyword>
<comment type="caution">
    <text evidence="3">The sequence shown here is derived from an EMBL/GenBank/DDBJ whole genome shotgun (WGS) entry which is preliminary data.</text>
</comment>
<proteinExistence type="predicted"/>
<feature type="region of interest" description="Disordered" evidence="1">
    <location>
        <begin position="1"/>
        <end position="115"/>
    </location>
</feature>
<evidence type="ECO:0000313" key="4">
    <source>
        <dbReference type="Proteomes" id="UP000655208"/>
    </source>
</evidence>
<feature type="compositionally biased region" description="Low complexity" evidence="1">
    <location>
        <begin position="20"/>
        <end position="31"/>
    </location>
</feature>
<protein>
    <submittedName>
        <fullName evidence="3">Uncharacterized protein</fullName>
    </submittedName>
</protein>
<gene>
    <name evidence="3" type="ORF">GCM10011594_11960</name>
</gene>
<feature type="transmembrane region" description="Helical" evidence="2">
    <location>
        <begin position="119"/>
        <end position="141"/>
    </location>
</feature>
<keyword evidence="2" id="KW-1133">Transmembrane helix</keyword>
<evidence type="ECO:0000256" key="1">
    <source>
        <dbReference type="SAM" id="MobiDB-lite"/>
    </source>
</evidence>
<sequence>MSEPQGPGGGWQPPQAPNSPQWQAAHPHGQAPAGGGPAPWQAPGQDPGRQPGPYADPYADPYASHAAPRDYGQQGYGQQGYGQQGYGQQGYGQQGYGQQGFPGQSPQGEPSGSGRRRTALMVGVAAVVVALLAATGIYFFAIRDTDKAAGGGADPQAAVNNLLTSLTQKDPMGVADQLDPTEARLFADLDGDVLGQLKRLGVVTADAGAGNATGTTVSVSGLTYDPSEKVNDHVTVVKLTGGTVTVTSDPAKLPLTDKIKSALGDKLAQVTPRSRTYDIAEQVRKQGHPVRVATVLRNGTWYPSLFYTAADYWAQDAGVGNPTAADAIPATGAASPEATMDALLASAGAGDLTKAIALLPPDEMGALHDYGQLILRAAKYKGPKATGLEFSDARWTVTDVTGGKKVSLGSLTVTMKGKRVVLTRDAASGSLTVTADGEKPVTVTEATVDQLVGQLGRGKLDPQAVAIAKREFRQVLGLGVVMTQSGGQWYASPLRSYSDLFVSLLKGLEPGDIDYFLSMVK</sequence>
<feature type="compositionally biased region" description="Low complexity" evidence="1">
    <location>
        <begin position="38"/>
        <end position="66"/>
    </location>
</feature>
<dbReference type="AlphaFoldDB" id="A0A917WDW7"/>
<dbReference type="RefSeq" id="WP_188940566.1">
    <property type="nucleotide sequence ID" value="NZ_BMNA01000002.1"/>
</dbReference>
<dbReference type="Proteomes" id="UP000655208">
    <property type="component" value="Unassembled WGS sequence"/>
</dbReference>
<keyword evidence="2" id="KW-0472">Membrane</keyword>
<keyword evidence="2" id="KW-0812">Transmembrane</keyword>
<feature type="compositionally biased region" description="Gly residues" evidence="1">
    <location>
        <begin position="1"/>
        <end position="11"/>
    </location>
</feature>
<evidence type="ECO:0000256" key="2">
    <source>
        <dbReference type="SAM" id="Phobius"/>
    </source>
</evidence>
<name>A0A917WDW7_9ACTN</name>
<reference evidence="3" key="1">
    <citation type="journal article" date="2014" name="Int. J. Syst. Evol. Microbiol.">
        <title>Complete genome sequence of Corynebacterium casei LMG S-19264T (=DSM 44701T), isolated from a smear-ripened cheese.</title>
        <authorList>
            <consortium name="US DOE Joint Genome Institute (JGI-PGF)"/>
            <person name="Walter F."/>
            <person name="Albersmeier A."/>
            <person name="Kalinowski J."/>
            <person name="Ruckert C."/>
        </authorList>
    </citation>
    <scope>NUCLEOTIDE SEQUENCE</scope>
    <source>
        <strain evidence="3">CGMCC 4.7308</strain>
    </source>
</reference>
<feature type="compositionally biased region" description="Low complexity" evidence="1">
    <location>
        <begin position="101"/>
        <end position="115"/>
    </location>
</feature>
<evidence type="ECO:0000313" key="3">
    <source>
        <dbReference type="EMBL" id="GGL93676.1"/>
    </source>
</evidence>
<reference evidence="3" key="2">
    <citation type="submission" date="2020-09" db="EMBL/GenBank/DDBJ databases">
        <authorList>
            <person name="Sun Q."/>
            <person name="Zhou Y."/>
        </authorList>
    </citation>
    <scope>NUCLEOTIDE SEQUENCE</scope>
    <source>
        <strain evidence="3">CGMCC 4.7308</strain>
    </source>
</reference>
<feature type="compositionally biased region" description="Gly residues" evidence="1">
    <location>
        <begin position="74"/>
        <end position="100"/>
    </location>
</feature>
<dbReference type="EMBL" id="BMNA01000002">
    <property type="protein sequence ID" value="GGL93676.1"/>
    <property type="molecule type" value="Genomic_DNA"/>
</dbReference>
<organism evidence="3 4">
    <name type="scientific">Nakamurella endophytica</name>
    <dbReference type="NCBI Taxonomy" id="1748367"/>
    <lineage>
        <taxon>Bacteria</taxon>
        <taxon>Bacillati</taxon>
        <taxon>Actinomycetota</taxon>
        <taxon>Actinomycetes</taxon>
        <taxon>Nakamurellales</taxon>
        <taxon>Nakamurellaceae</taxon>
        <taxon>Nakamurella</taxon>
    </lineage>
</organism>